<accession>A0A1D1Y8J4</accession>
<reference evidence="1" key="1">
    <citation type="submission" date="2015-07" db="EMBL/GenBank/DDBJ databases">
        <title>Transcriptome Assembly of Anthurium amnicola.</title>
        <authorList>
            <person name="Suzuki J."/>
        </authorList>
    </citation>
    <scope>NUCLEOTIDE SEQUENCE</scope>
</reference>
<sequence length="337" mass="36775">MFPRASSTFDVSPSLPTLPTTPDALGVLSAPPTSFWRHVAHDFPGFLPMLPASFRLSRRSMVTSGILPAPSTSFLHLPASFGSSDASPATFDISLVLSALPTPSASVWRLRCPFGVYRRPLGAFRHFHGDFRRFPNPFGVSRLPASSPHLSAFLGISSTFLRRFLDIPWRFFGVSSVFFDVFSAIFGVSSPLPRTRHASAARLPALTTPSAFTPLARLQHSCVPVFSPSARLQRSSIPVFSPSAHLQRSCAPAFMLLTRLQCSSAPAFTPSARLLHSSRFGVLALHALHASAFMLSVFTRLRALARLPGFSLSTPWLLPIHASRVLPCPLFLPMFHT</sequence>
<dbReference type="EMBL" id="GDJX01016984">
    <property type="protein sequence ID" value="JAT50952.1"/>
    <property type="molecule type" value="Transcribed_RNA"/>
</dbReference>
<evidence type="ECO:0000313" key="1">
    <source>
        <dbReference type="EMBL" id="JAT50952.1"/>
    </source>
</evidence>
<name>A0A1D1Y8J4_9ARAE</name>
<organism evidence="1">
    <name type="scientific">Anthurium amnicola</name>
    <dbReference type="NCBI Taxonomy" id="1678845"/>
    <lineage>
        <taxon>Eukaryota</taxon>
        <taxon>Viridiplantae</taxon>
        <taxon>Streptophyta</taxon>
        <taxon>Embryophyta</taxon>
        <taxon>Tracheophyta</taxon>
        <taxon>Spermatophyta</taxon>
        <taxon>Magnoliopsida</taxon>
        <taxon>Liliopsida</taxon>
        <taxon>Araceae</taxon>
        <taxon>Pothoideae</taxon>
        <taxon>Potheae</taxon>
        <taxon>Anthurium</taxon>
    </lineage>
</organism>
<gene>
    <name evidence="1" type="primary">LRRC53_1</name>
    <name evidence="1" type="ORF">g.120354</name>
</gene>
<protein>
    <submittedName>
        <fullName evidence="1">Leucine-rich repeat-containing protein 53</fullName>
    </submittedName>
</protein>
<proteinExistence type="predicted"/>
<dbReference type="AlphaFoldDB" id="A0A1D1Y8J4"/>